<organism evidence="2 3">
    <name type="scientific">Trypanosoma conorhini</name>
    <dbReference type="NCBI Taxonomy" id="83891"/>
    <lineage>
        <taxon>Eukaryota</taxon>
        <taxon>Discoba</taxon>
        <taxon>Euglenozoa</taxon>
        <taxon>Kinetoplastea</taxon>
        <taxon>Metakinetoplastina</taxon>
        <taxon>Trypanosomatida</taxon>
        <taxon>Trypanosomatidae</taxon>
        <taxon>Trypanosoma</taxon>
    </lineage>
</organism>
<dbReference type="Proteomes" id="UP000284403">
    <property type="component" value="Unassembled WGS sequence"/>
</dbReference>
<dbReference type="GeneID" id="40319246"/>
<proteinExistence type="predicted"/>
<dbReference type="EMBL" id="MKKU01000335">
    <property type="protein sequence ID" value="RNF15186.1"/>
    <property type="molecule type" value="Genomic_DNA"/>
</dbReference>
<dbReference type="RefSeq" id="XP_029227408.1">
    <property type="nucleotide sequence ID" value="XM_029372528.1"/>
</dbReference>
<feature type="region of interest" description="Disordered" evidence="1">
    <location>
        <begin position="136"/>
        <end position="166"/>
    </location>
</feature>
<evidence type="ECO:0000313" key="2">
    <source>
        <dbReference type="EMBL" id="RNF15186.1"/>
    </source>
</evidence>
<gene>
    <name evidence="2" type="ORF">Tco025E_05635</name>
</gene>
<accession>A0A422PBW1</accession>
<reference evidence="2 3" key="1">
    <citation type="journal article" date="2018" name="BMC Genomics">
        <title>Genomic comparison of Trypanosoma conorhini and Trypanosoma rangeli to Trypanosoma cruzi strains of high and low virulence.</title>
        <authorList>
            <person name="Bradwell K.R."/>
            <person name="Koparde V.N."/>
            <person name="Matveyev A.V."/>
            <person name="Serrano M.G."/>
            <person name="Alves J.M."/>
            <person name="Parikh H."/>
            <person name="Huang B."/>
            <person name="Lee V."/>
            <person name="Espinosa-Alvarez O."/>
            <person name="Ortiz P.A."/>
            <person name="Costa-Martins A.G."/>
            <person name="Teixeira M.M."/>
            <person name="Buck G.A."/>
        </authorList>
    </citation>
    <scope>NUCLEOTIDE SEQUENCE [LARGE SCALE GENOMIC DNA]</scope>
    <source>
        <strain evidence="2 3">025E</strain>
    </source>
</reference>
<dbReference type="AlphaFoldDB" id="A0A422PBW1"/>
<protein>
    <submittedName>
        <fullName evidence="2">Uncharacterized protein</fullName>
    </submittedName>
</protein>
<comment type="caution">
    <text evidence="2">The sequence shown here is derived from an EMBL/GenBank/DDBJ whole genome shotgun (WGS) entry which is preliminary data.</text>
</comment>
<evidence type="ECO:0000313" key="3">
    <source>
        <dbReference type="Proteomes" id="UP000284403"/>
    </source>
</evidence>
<evidence type="ECO:0000256" key="1">
    <source>
        <dbReference type="SAM" id="MobiDB-lite"/>
    </source>
</evidence>
<sequence length="177" mass="19714">MSMDEFERQLNELREIRILQQLDTVVTAEEAQARALERLKELVTAPHESQRLSCLFSTDVSESLREIEMCACASVAPEPQRATTLVRDPDSNISYRYTVLRDTDASTDAGAADTGLSQPTSLREVLSQQALKWAQKEDGEPCPLTTGTNLREGTHQDPAADNCNETKAKSRLFMRLA</sequence>
<keyword evidence="3" id="KW-1185">Reference proteome</keyword>
<name>A0A422PBW1_9TRYP</name>